<dbReference type="InterPro" id="IPR002347">
    <property type="entry name" value="SDR_fam"/>
</dbReference>
<dbReference type="PANTHER" id="PTHR24320">
    <property type="entry name" value="RETINOL DEHYDROGENASE"/>
    <property type="match status" value="1"/>
</dbReference>
<accession>A0ABR3GL14</accession>
<sequence length="335" mass="36686">MQPIDFIQSYFETLPPAPKFTEKDLVDLSARVYLVTGGASGVGLELCKCLYSKSATVYIAGRSQPNADVAIASIRSAHPSSTGTLKFLFLDLSDLRTIKPAALSFLADEPRLDVVWHNAGIMLPENGAKDAQGHELQMGTNVLGPWLLQHFLTPLLHQTAARADIPADSVRVVWVASMASSVAPKGGIHWDDINWETTTHSTITSLLTINGGALKYGQSKAANIILAAEAAKRWAGSGVVSLSLNPGNLKSNLDRTTPAWARFILDNFIYYPAYYGGLTELFAGLSPTITVREHAGRYIIPWGRFGMPRKDIVDALAPNGERLWQWCWDECRLFM</sequence>
<dbReference type="EC" id="1.3.1.33" evidence="4"/>
<reference evidence="4 5" key="1">
    <citation type="submission" date="2024-02" db="EMBL/GenBank/DDBJ databases">
        <title>Discinaceae phylogenomics.</title>
        <authorList>
            <person name="Dirks A.C."/>
            <person name="James T.Y."/>
        </authorList>
    </citation>
    <scope>NUCLEOTIDE SEQUENCE [LARGE SCALE GENOMIC DNA]</scope>
    <source>
        <strain evidence="4 5">ACD0624</strain>
    </source>
</reference>
<keyword evidence="3 4" id="KW-0560">Oxidoreductase</keyword>
<gene>
    <name evidence="4" type="primary">RDH1_2</name>
    <name evidence="4" type="ORF">Q9L58_004447</name>
</gene>
<keyword evidence="5" id="KW-1185">Reference proteome</keyword>
<comment type="caution">
    <text evidence="4">The sequence shown here is derived from an EMBL/GenBank/DDBJ whole genome shotgun (WGS) entry which is preliminary data.</text>
</comment>
<protein>
    <submittedName>
        <fullName evidence="4">Short-chain alcohol dehydrogenase</fullName>
        <ecNumber evidence="4">1.3.1.33</ecNumber>
    </submittedName>
</protein>
<dbReference type="Gene3D" id="3.40.50.720">
    <property type="entry name" value="NAD(P)-binding Rossmann-like Domain"/>
    <property type="match status" value="1"/>
</dbReference>
<dbReference type="PANTHER" id="PTHR24320:SF236">
    <property type="entry name" value="SHORT-CHAIN DEHYDROGENASE-RELATED"/>
    <property type="match status" value="1"/>
</dbReference>
<evidence type="ECO:0000313" key="5">
    <source>
        <dbReference type="Proteomes" id="UP001447188"/>
    </source>
</evidence>
<dbReference type="SUPFAM" id="SSF51735">
    <property type="entry name" value="NAD(P)-binding Rossmann-fold domains"/>
    <property type="match status" value="1"/>
</dbReference>
<evidence type="ECO:0000313" key="4">
    <source>
        <dbReference type="EMBL" id="KAL0636602.1"/>
    </source>
</evidence>
<name>A0ABR3GL14_9PEZI</name>
<dbReference type="InterPro" id="IPR036291">
    <property type="entry name" value="NAD(P)-bd_dom_sf"/>
</dbReference>
<evidence type="ECO:0000256" key="3">
    <source>
        <dbReference type="ARBA" id="ARBA00023002"/>
    </source>
</evidence>
<dbReference type="PRINTS" id="PR00081">
    <property type="entry name" value="GDHRDH"/>
</dbReference>
<dbReference type="Pfam" id="PF00106">
    <property type="entry name" value="adh_short"/>
    <property type="match status" value="1"/>
</dbReference>
<evidence type="ECO:0000256" key="1">
    <source>
        <dbReference type="ARBA" id="ARBA00006484"/>
    </source>
</evidence>
<evidence type="ECO:0000256" key="2">
    <source>
        <dbReference type="ARBA" id="ARBA00022857"/>
    </source>
</evidence>
<keyword evidence="2" id="KW-0521">NADP</keyword>
<proteinExistence type="inferred from homology"/>
<organism evidence="4 5">
    <name type="scientific">Discina gigas</name>
    <dbReference type="NCBI Taxonomy" id="1032678"/>
    <lineage>
        <taxon>Eukaryota</taxon>
        <taxon>Fungi</taxon>
        <taxon>Dikarya</taxon>
        <taxon>Ascomycota</taxon>
        <taxon>Pezizomycotina</taxon>
        <taxon>Pezizomycetes</taxon>
        <taxon>Pezizales</taxon>
        <taxon>Discinaceae</taxon>
        <taxon>Discina</taxon>
    </lineage>
</organism>
<dbReference type="Proteomes" id="UP001447188">
    <property type="component" value="Unassembled WGS sequence"/>
</dbReference>
<comment type="similarity">
    <text evidence="1">Belongs to the short-chain dehydrogenases/reductases (SDR) family.</text>
</comment>
<dbReference type="EMBL" id="JBBBZM010000047">
    <property type="protein sequence ID" value="KAL0636602.1"/>
    <property type="molecule type" value="Genomic_DNA"/>
</dbReference>
<dbReference type="GO" id="GO:0016630">
    <property type="term" value="F:protochlorophyllide reductase activity"/>
    <property type="evidence" value="ECO:0007669"/>
    <property type="project" value="UniProtKB-EC"/>
</dbReference>